<feature type="region of interest" description="Disordered" evidence="3">
    <location>
        <begin position="184"/>
        <end position="228"/>
    </location>
</feature>
<dbReference type="GO" id="GO:0005634">
    <property type="term" value="C:nucleus"/>
    <property type="evidence" value="ECO:0007669"/>
    <property type="project" value="TreeGrafter"/>
</dbReference>
<proteinExistence type="predicted"/>
<dbReference type="Pfam" id="PF08241">
    <property type="entry name" value="Methyltransf_11"/>
    <property type="match status" value="1"/>
</dbReference>
<feature type="compositionally biased region" description="Basic residues" evidence="3">
    <location>
        <begin position="184"/>
        <end position="196"/>
    </location>
</feature>
<sequence length="272" mass="31056">MATPSLPIEKGLDPKSQEANFVHTVYNEIAPHFSQTRYKPWPIVEKFLKSRPDYAIGLDVGCGNGKYLNVNEKLFMIGTDRSEGLVECGKDISKNTYNLGVADGLSLPHPNNTFDFAISIAVIHHFATEERRIQAIVEILSKLKSGGECLIYCWALEQENSRRGYKEGDEQDILIPWVLKKPQPKKEKKKRARKHQQVNQSDKDGSESLPEAEVVTETEPEQKQEEAGETKYRFYHLYKKGELVDNALKTKACSIVEEGYEKDNWWVVIKKL</sequence>
<evidence type="ECO:0000313" key="5">
    <source>
        <dbReference type="EMBL" id="KAG7661011.1"/>
    </source>
</evidence>
<dbReference type="EMBL" id="JAGSYN010000271">
    <property type="protein sequence ID" value="KAG7661011.1"/>
    <property type="molecule type" value="Genomic_DNA"/>
</dbReference>
<dbReference type="PANTHER" id="PTHR13069:SF21">
    <property type="entry name" value="ALKYLATED DNA REPAIR PROTEIN ALKB HOMOLOG 8"/>
    <property type="match status" value="1"/>
</dbReference>
<evidence type="ECO:0000259" key="4">
    <source>
        <dbReference type="Pfam" id="PF08241"/>
    </source>
</evidence>
<keyword evidence="6" id="KW-1185">Reference proteome</keyword>
<dbReference type="RefSeq" id="XP_049261244.1">
    <property type="nucleotide sequence ID" value="XM_049409608.1"/>
</dbReference>
<name>A0A8J5Q689_9ASCO</name>
<dbReference type="CDD" id="cd02440">
    <property type="entry name" value="AdoMet_MTases"/>
    <property type="match status" value="1"/>
</dbReference>
<keyword evidence="2" id="KW-0808">Transferase</keyword>
<evidence type="ECO:0000256" key="3">
    <source>
        <dbReference type="SAM" id="MobiDB-lite"/>
    </source>
</evidence>
<dbReference type="PANTHER" id="PTHR13069">
    <property type="entry name" value="ALKYLATED DNA REPAIR PROTEIN ALKB HOMOLOG 8"/>
    <property type="match status" value="1"/>
</dbReference>
<dbReference type="OrthoDB" id="271595at2759"/>
<dbReference type="GO" id="GO:0005737">
    <property type="term" value="C:cytoplasm"/>
    <property type="evidence" value="ECO:0007669"/>
    <property type="project" value="TreeGrafter"/>
</dbReference>
<dbReference type="InterPro" id="IPR013216">
    <property type="entry name" value="Methyltransf_11"/>
</dbReference>
<keyword evidence="1" id="KW-0489">Methyltransferase</keyword>
<evidence type="ECO:0000313" key="6">
    <source>
        <dbReference type="Proteomes" id="UP000694255"/>
    </source>
</evidence>
<gene>
    <name evidence="5" type="ORF">J8A68_005531</name>
</gene>
<comment type="caution">
    <text evidence="5">The sequence shown here is derived from an EMBL/GenBank/DDBJ whole genome shotgun (WGS) entry which is preliminary data.</text>
</comment>
<evidence type="ECO:0000256" key="1">
    <source>
        <dbReference type="ARBA" id="ARBA00022603"/>
    </source>
</evidence>
<dbReference type="GO" id="GO:0008757">
    <property type="term" value="F:S-adenosylmethionine-dependent methyltransferase activity"/>
    <property type="evidence" value="ECO:0007669"/>
    <property type="project" value="InterPro"/>
</dbReference>
<dbReference type="Proteomes" id="UP000694255">
    <property type="component" value="Unassembled WGS sequence"/>
</dbReference>
<organism evidence="5 6">
    <name type="scientific">[Candida] subhashii</name>
    <dbReference type="NCBI Taxonomy" id="561895"/>
    <lineage>
        <taxon>Eukaryota</taxon>
        <taxon>Fungi</taxon>
        <taxon>Dikarya</taxon>
        <taxon>Ascomycota</taxon>
        <taxon>Saccharomycotina</taxon>
        <taxon>Pichiomycetes</taxon>
        <taxon>Debaryomycetaceae</taxon>
        <taxon>Spathaspora</taxon>
    </lineage>
</organism>
<accession>A0A8J5Q689</accession>
<reference evidence="5 6" key="1">
    <citation type="journal article" date="2021" name="DNA Res.">
        <title>Genome analysis of Candida subhashii reveals its hybrid nature and dual mitochondrial genome conformations.</title>
        <authorList>
            <person name="Mixao V."/>
            <person name="Hegedusova E."/>
            <person name="Saus E."/>
            <person name="Pryszcz L.P."/>
            <person name="Cillingova A."/>
            <person name="Nosek J."/>
            <person name="Gabaldon T."/>
        </authorList>
    </citation>
    <scope>NUCLEOTIDE SEQUENCE [LARGE SCALE GENOMIC DNA]</scope>
    <source>
        <strain evidence="5 6">CBS 10753</strain>
    </source>
</reference>
<dbReference type="GO" id="GO:0106335">
    <property type="term" value="F:tRNA (5-carboxymethyluridine(34)-5-O)-methyltransferase activity"/>
    <property type="evidence" value="ECO:0007669"/>
    <property type="project" value="TreeGrafter"/>
</dbReference>
<dbReference type="GO" id="GO:0030488">
    <property type="term" value="P:tRNA methylation"/>
    <property type="evidence" value="ECO:0007669"/>
    <property type="project" value="TreeGrafter"/>
</dbReference>
<feature type="domain" description="Methyltransferase type 11" evidence="4">
    <location>
        <begin position="58"/>
        <end position="151"/>
    </location>
</feature>
<dbReference type="AlphaFoldDB" id="A0A8J5Q689"/>
<dbReference type="GO" id="GO:0002098">
    <property type="term" value="P:tRNA wobble uridine modification"/>
    <property type="evidence" value="ECO:0007669"/>
    <property type="project" value="TreeGrafter"/>
</dbReference>
<protein>
    <submittedName>
        <fullName evidence="5">TRM9</fullName>
    </submittedName>
</protein>
<dbReference type="GeneID" id="73472331"/>
<dbReference type="InterPro" id="IPR051422">
    <property type="entry name" value="AlkB_tRNA_MeTrf/Diox"/>
</dbReference>
<dbReference type="GO" id="GO:0000049">
    <property type="term" value="F:tRNA binding"/>
    <property type="evidence" value="ECO:0007669"/>
    <property type="project" value="TreeGrafter"/>
</dbReference>
<evidence type="ECO:0000256" key="2">
    <source>
        <dbReference type="ARBA" id="ARBA00022679"/>
    </source>
</evidence>